<evidence type="ECO:0000256" key="10">
    <source>
        <dbReference type="ARBA" id="ARBA00049551"/>
    </source>
</evidence>
<feature type="transmembrane region" description="Helical" evidence="11">
    <location>
        <begin position="57"/>
        <end position="83"/>
    </location>
</feature>
<dbReference type="AlphaFoldDB" id="A0A6C0X5J2"/>
<comment type="catalytic activity">
    <reaction evidence="10">
        <text>a ubiquinone + NADH + 5 H(+)(in) = a ubiquinol + NAD(+) + 4 H(+)(out)</text>
        <dbReference type="Rhea" id="RHEA:29091"/>
        <dbReference type="Rhea" id="RHEA-COMP:9565"/>
        <dbReference type="Rhea" id="RHEA-COMP:9566"/>
        <dbReference type="ChEBI" id="CHEBI:15378"/>
        <dbReference type="ChEBI" id="CHEBI:16389"/>
        <dbReference type="ChEBI" id="CHEBI:17976"/>
        <dbReference type="ChEBI" id="CHEBI:57540"/>
        <dbReference type="ChEBI" id="CHEBI:57945"/>
        <dbReference type="EC" id="7.1.1.2"/>
    </reaction>
</comment>
<reference evidence="12" key="1">
    <citation type="submission" date="2019-07" db="EMBL/GenBank/DDBJ databases">
        <authorList>
            <person name="Benito J.B."/>
            <person name="Niemiller M.L."/>
        </authorList>
    </citation>
    <scope>NUCLEOTIDE SEQUENCE</scope>
</reference>
<dbReference type="RefSeq" id="YP_009739776.1">
    <property type="nucleotide sequence ID" value="NC_046509.1"/>
</dbReference>
<evidence type="ECO:0000256" key="4">
    <source>
        <dbReference type="ARBA" id="ARBA00022692"/>
    </source>
</evidence>
<dbReference type="GO" id="GO:0016020">
    <property type="term" value="C:membrane"/>
    <property type="evidence" value="ECO:0007669"/>
    <property type="project" value="UniProtKB-SubCell"/>
</dbReference>
<sequence length="96" mass="10208">MAAGLLSANLILTAGLLGILKNRRFLLVTLLSIEMASVGLYSVLLQAQVISGQELFVVLYFLVVTVGTGVIGLTMLTGAVFSFKSDQLKGFSSLVW</sequence>
<evidence type="ECO:0000256" key="1">
    <source>
        <dbReference type="ARBA" id="ARBA00004141"/>
    </source>
</evidence>
<dbReference type="Gene3D" id="1.10.287.3510">
    <property type="match status" value="1"/>
</dbReference>
<evidence type="ECO:0000256" key="5">
    <source>
        <dbReference type="ARBA" id="ARBA00022967"/>
    </source>
</evidence>
<comment type="subcellular location">
    <subcellularLocation>
        <location evidence="1">Membrane</location>
        <topology evidence="1">Multi-pass membrane protein</topology>
    </subcellularLocation>
</comment>
<evidence type="ECO:0000256" key="6">
    <source>
        <dbReference type="ARBA" id="ARBA00022989"/>
    </source>
</evidence>
<dbReference type="Pfam" id="PF00420">
    <property type="entry name" value="Oxidored_q2"/>
    <property type="match status" value="1"/>
</dbReference>
<evidence type="ECO:0000256" key="8">
    <source>
        <dbReference type="ARBA" id="ARBA00023136"/>
    </source>
</evidence>
<evidence type="ECO:0000256" key="2">
    <source>
        <dbReference type="ARBA" id="ARBA00010519"/>
    </source>
</evidence>
<dbReference type="EMBL" id="MN175619">
    <property type="protein sequence ID" value="QIC54388.1"/>
    <property type="molecule type" value="Genomic_DNA"/>
</dbReference>
<evidence type="ECO:0000256" key="9">
    <source>
        <dbReference type="ARBA" id="ARBA00031586"/>
    </source>
</evidence>
<gene>
    <name evidence="12" type="primary">ND4L</name>
</gene>
<dbReference type="GeneID" id="44802961"/>
<dbReference type="InterPro" id="IPR039428">
    <property type="entry name" value="NUOK/Mnh_C1-like"/>
</dbReference>
<feature type="transmembrane region" description="Helical" evidence="11">
    <location>
        <begin position="25"/>
        <end position="45"/>
    </location>
</feature>
<evidence type="ECO:0000256" key="11">
    <source>
        <dbReference type="SAM" id="Phobius"/>
    </source>
</evidence>
<keyword evidence="12" id="KW-0496">Mitochondrion</keyword>
<evidence type="ECO:0000256" key="7">
    <source>
        <dbReference type="ARBA" id="ARBA00023027"/>
    </source>
</evidence>
<geneLocation type="mitochondrion" evidence="12"/>
<comment type="similarity">
    <text evidence="2">Belongs to the complex I subunit 4L family.</text>
</comment>
<keyword evidence="8 11" id="KW-0472">Membrane</keyword>
<keyword evidence="7" id="KW-0520">NAD</keyword>
<keyword evidence="6 11" id="KW-1133">Transmembrane helix</keyword>
<accession>A0A6C0X5J2</accession>
<protein>
    <recommendedName>
        <fullName evidence="3">NADH-ubiquinone oxidoreductase chain 4L</fullName>
    </recommendedName>
    <alternativeName>
        <fullName evidence="9">NADH dehydrogenase subunit 4L</fullName>
    </alternativeName>
</protein>
<organism evidence="12">
    <name type="scientific">Bactrurus brachycaudus</name>
    <dbReference type="NCBI Taxonomy" id="111554"/>
    <lineage>
        <taxon>Eukaryota</taxon>
        <taxon>Metazoa</taxon>
        <taxon>Ecdysozoa</taxon>
        <taxon>Arthropoda</taxon>
        <taxon>Crustacea</taxon>
        <taxon>Multicrustacea</taxon>
        <taxon>Malacostraca</taxon>
        <taxon>Eumalacostraca</taxon>
        <taxon>Peracarida</taxon>
        <taxon>Amphipoda</taxon>
        <taxon>Senticaudata</taxon>
        <taxon>Gammarida</taxon>
        <taxon>Crangonyctidira</taxon>
        <taxon>Crangonyctoidea</taxon>
        <taxon>Crangonyctidae</taxon>
        <taxon>Bactrurus</taxon>
    </lineage>
</organism>
<name>A0A6C0X5J2_9CRUS</name>
<proteinExistence type="inferred from homology"/>
<keyword evidence="4 11" id="KW-0812">Transmembrane</keyword>
<evidence type="ECO:0000256" key="3">
    <source>
        <dbReference type="ARBA" id="ARBA00016612"/>
    </source>
</evidence>
<evidence type="ECO:0000313" key="12">
    <source>
        <dbReference type="EMBL" id="QIC54388.1"/>
    </source>
</evidence>
<dbReference type="CTD" id="4539"/>
<keyword evidence="5" id="KW-1278">Translocase</keyword>
<dbReference type="GO" id="GO:0008137">
    <property type="term" value="F:NADH dehydrogenase (ubiquinone) activity"/>
    <property type="evidence" value="ECO:0007669"/>
    <property type="project" value="UniProtKB-EC"/>
</dbReference>